<keyword evidence="9" id="KW-1185">Reference proteome</keyword>
<comment type="similarity">
    <text evidence="6">Belongs to the THAP1 family.</text>
</comment>
<sequence>WPRWPSIFPYCTVSSTYSAGLSFHAFPQDEAQRRRWLVLIWRDHFVVTSHSKVCSRHFLPGDMSEAKSEGGRRRLKRGAVPVLFKWNNFKIPPPRPSVWDPQTKKSHHVSPVKRSCPWTFHITFYIGTLDFN</sequence>
<evidence type="ECO:0000256" key="2">
    <source>
        <dbReference type="ARBA" id="ARBA00022771"/>
    </source>
</evidence>
<dbReference type="GeneTree" id="ENSGT00940000175632"/>
<dbReference type="GO" id="GO:0000978">
    <property type="term" value="F:RNA polymerase II cis-regulatory region sequence-specific DNA binding"/>
    <property type="evidence" value="ECO:0007669"/>
    <property type="project" value="TreeGrafter"/>
</dbReference>
<evidence type="ECO:0000313" key="9">
    <source>
        <dbReference type="Proteomes" id="UP000261540"/>
    </source>
</evidence>
<evidence type="ECO:0000256" key="6">
    <source>
        <dbReference type="RuleBase" id="RU369073"/>
    </source>
</evidence>
<keyword evidence="4 5" id="KW-0238">DNA-binding</keyword>
<keyword evidence="2 5" id="KW-0863">Zinc-finger</keyword>
<reference evidence="8" key="1">
    <citation type="submission" date="2025-08" db="UniProtKB">
        <authorList>
            <consortium name="Ensembl"/>
        </authorList>
    </citation>
    <scope>IDENTIFICATION</scope>
</reference>
<dbReference type="GO" id="GO:0005654">
    <property type="term" value="C:nucleoplasm"/>
    <property type="evidence" value="ECO:0007669"/>
    <property type="project" value="UniProtKB-SubCell"/>
</dbReference>
<dbReference type="PANTHER" id="PTHR46600:SF7">
    <property type="entry name" value="SI:DKEY-228B2.6-RELATED"/>
    <property type="match status" value="1"/>
</dbReference>
<dbReference type="InterPro" id="IPR026516">
    <property type="entry name" value="THAP1/10"/>
</dbReference>
<dbReference type="SUPFAM" id="SSF57716">
    <property type="entry name" value="Glucocorticoid receptor-like (DNA-binding domain)"/>
    <property type="match status" value="1"/>
</dbReference>
<comment type="function">
    <text evidence="6">DNA-binding transcription regulator that regulates endothelial cell proliferation and G1/S cell-cycle progression. Specifically binds the 5'-[AT]NTNN[GT]GGCA[AGT]-3' core DNA sequence and acts by modulating expression of pRB-E2F cell-cycle target genes.</text>
</comment>
<dbReference type="AlphaFoldDB" id="A0A3B3QZQ6"/>
<keyword evidence="1" id="KW-0479">Metal-binding</keyword>
<name>A0A3B3QZQ6_9TELE</name>
<dbReference type="Pfam" id="PF05485">
    <property type="entry name" value="THAP"/>
    <property type="match status" value="1"/>
</dbReference>
<dbReference type="PANTHER" id="PTHR46600">
    <property type="entry name" value="THAP DOMAIN-CONTAINING"/>
    <property type="match status" value="1"/>
</dbReference>
<dbReference type="SMART" id="SM00980">
    <property type="entry name" value="THAP"/>
    <property type="match status" value="1"/>
</dbReference>
<keyword evidence="6" id="KW-0539">Nucleus</keyword>
<evidence type="ECO:0000256" key="1">
    <source>
        <dbReference type="ARBA" id="ARBA00022723"/>
    </source>
</evidence>
<keyword evidence="6" id="KW-0804">Transcription</keyword>
<proteinExistence type="inferred from homology"/>
<dbReference type="GO" id="GO:0001935">
    <property type="term" value="P:endothelial cell proliferation"/>
    <property type="evidence" value="ECO:0007669"/>
    <property type="project" value="UniProtKB-UniRule"/>
</dbReference>
<protein>
    <recommendedName>
        <fullName evidence="6">THAP domain-containing protein 1</fullName>
    </recommendedName>
</protein>
<dbReference type="SMART" id="SM00692">
    <property type="entry name" value="DM3"/>
    <property type="match status" value="1"/>
</dbReference>
<dbReference type="PROSITE" id="PS50950">
    <property type="entry name" value="ZF_THAP"/>
    <property type="match status" value="1"/>
</dbReference>
<keyword evidence="3" id="KW-0862">Zinc</keyword>
<feature type="domain" description="THAP-type" evidence="7">
    <location>
        <begin position="1"/>
        <end position="84"/>
    </location>
</feature>
<dbReference type="GO" id="GO:0008270">
    <property type="term" value="F:zinc ion binding"/>
    <property type="evidence" value="ECO:0007669"/>
    <property type="project" value="UniProtKB-KW"/>
</dbReference>
<reference evidence="8" key="2">
    <citation type="submission" date="2025-09" db="UniProtKB">
        <authorList>
            <consortium name="Ensembl"/>
        </authorList>
    </citation>
    <scope>IDENTIFICATION</scope>
</reference>
<dbReference type="Ensembl" id="ENSPKIT00000035079.1">
    <property type="protein sequence ID" value="ENSPKIP00000010941.1"/>
    <property type="gene ID" value="ENSPKIG00000025459.1"/>
</dbReference>
<evidence type="ECO:0000256" key="4">
    <source>
        <dbReference type="ARBA" id="ARBA00023125"/>
    </source>
</evidence>
<dbReference type="Gene3D" id="6.20.210.20">
    <property type="entry name" value="THAP domain"/>
    <property type="match status" value="1"/>
</dbReference>
<evidence type="ECO:0000256" key="5">
    <source>
        <dbReference type="PROSITE-ProRule" id="PRU00309"/>
    </source>
</evidence>
<dbReference type="GO" id="GO:0003700">
    <property type="term" value="F:DNA-binding transcription factor activity"/>
    <property type="evidence" value="ECO:0007669"/>
    <property type="project" value="UniProtKB-UniRule"/>
</dbReference>
<comment type="subcellular location">
    <subcellularLocation>
        <location evidence="6">Nucleus</location>
        <location evidence="6">Nucleoplasm</location>
    </subcellularLocation>
</comment>
<keyword evidence="6" id="KW-0131">Cell cycle</keyword>
<keyword evidence="6" id="KW-0805">Transcription regulation</keyword>
<evidence type="ECO:0000259" key="7">
    <source>
        <dbReference type="PROSITE" id="PS50950"/>
    </source>
</evidence>
<accession>A0A3B3QZQ6</accession>
<organism evidence="8 9">
    <name type="scientific">Paramormyrops kingsleyae</name>
    <dbReference type="NCBI Taxonomy" id="1676925"/>
    <lineage>
        <taxon>Eukaryota</taxon>
        <taxon>Metazoa</taxon>
        <taxon>Chordata</taxon>
        <taxon>Craniata</taxon>
        <taxon>Vertebrata</taxon>
        <taxon>Euteleostomi</taxon>
        <taxon>Actinopterygii</taxon>
        <taxon>Neopterygii</taxon>
        <taxon>Teleostei</taxon>
        <taxon>Osteoglossocephala</taxon>
        <taxon>Osteoglossomorpha</taxon>
        <taxon>Osteoglossiformes</taxon>
        <taxon>Mormyridae</taxon>
        <taxon>Paramormyrops</taxon>
    </lineage>
</organism>
<dbReference type="GO" id="GO:0006357">
    <property type="term" value="P:regulation of transcription by RNA polymerase II"/>
    <property type="evidence" value="ECO:0007669"/>
    <property type="project" value="TreeGrafter"/>
</dbReference>
<dbReference type="InterPro" id="IPR038441">
    <property type="entry name" value="THAP_Znf_sf"/>
</dbReference>
<dbReference type="InterPro" id="IPR006612">
    <property type="entry name" value="THAP_Znf"/>
</dbReference>
<keyword evidence="6" id="KW-0175">Coiled coil</keyword>
<evidence type="ECO:0000313" key="8">
    <source>
        <dbReference type="Ensembl" id="ENSPKIP00000010941.1"/>
    </source>
</evidence>
<dbReference type="Proteomes" id="UP000261540">
    <property type="component" value="Unplaced"/>
</dbReference>
<evidence type="ECO:0000256" key="3">
    <source>
        <dbReference type="ARBA" id="ARBA00022833"/>
    </source>
</evidence>